<dbReference type="InterPro" id="IPR001613">
    <property type="entry name" value="Flavin_amine_oxidase"/>
</dbReference>
<name>A0A5E4XV27_9BURK</name>
<dbReference type="AlphaFoldDB" id="A0A5E4XV27"/>
<accession>A0A5E4XV27</accession>
<feature type="domain" description="Amine oxidase" evidence="5">
    <location>
        <begin position="74"/>
        <end position="507"/>
    </location>
</feature>
<dbReference type="InterPro" id="IPR050703">
    <property type="entry name" value="Flavin_MAO"/>
</dbReference>
<evidence type="ECO:0000313" key="7">
    <source>
        <dbReference type="Proteomes" id="UP000343335"/>
    </source>
</evidence>
<proteinExistence type="inferred from homology"/>
<dbReference type="Pfam" id="PF01593">
    <property type="entry name" value="Amino_oxidase"/>
    <property type="match status" value="1"/>
</dbReference>
<dbReference type="SUPFAM" id="SSF51905">
    <property type="entry name" value="FAD/NAD(P)-binding domain"/>
    <property type="match status" value="1"/>
</dbReference>
<evidence type="ECO:0000256" key="4">
    <source>
        <dbReference type="PIRSR" id="PIRSR601613-1"/>
    </source>
</evidence>
<dbReference type="InterPro" id="IPR036188">
    <property type="entry name" value="FAD/NAD-bd_sf"/>
</dbReference>
<organism evidence="6 7">
    <name type="scientific">Pandoraea commovens</name>
    <dbReference type="NCBI Taxonomy" id="2508289"/>
    <lineage>
        <taxon>Bacteria</taxon>
        <taxon>Pseudomonadati</taxon>
        <taxon>Pseudomonadota</taxon>
        <taxon>Betaproteobacteria</taxon>
        <taxon>Burkholderiales</taxon>
        <taxon>Burkholderiaceae</taxon>
        <taxon>Pandoraea</taxon>
    </lineage>
</organism>
<dbReference type="GO" id="GO:0016491">
    <property type="term" value="F:oxidoreductase activity"/>
    <property type="evidence" value="ECO:0007669"/>
    <property type="project" value="UniProtKB-KW"/>
</dbReference>
<dbReference type="Proteomes" id="UP000343335">
    <property type="component" value="Unassembled WGS sequence"/>
</dbReference>
<keyword evidence="3" id="KW-0560">Oxidoreductase</keyword>
<gene>
    <name evidence="6" type="ORF">PCO31010_04123</name>
</gene>
<dbReference type="InterPro" id="IPR002937">
    <property type="entry name" value="Amino_oxidase"/>
</dbReference>
<dbReference type="PANTHER" id="PTHR43563:SF1">
    <property type="entry name" value="AMINE OXIDASE [FLAVIN-CONTAINING] B"/>
    <property type="match status" value="1"/>
</dbReference>
<evidence type="ECO:0000259" key="5">
    <source>
        <dbReference type="Pfam" id="PF01593"/>
    </source>
</evidence>
<dbReference type="SUPFAM" id="SSF54373">
    <property type="entry name" value="FAD-linked reductases, C-terminal domain"/>
    <property type="match status" value="1"/>
</dbReference>
<sequence>MGSEFDFKRLNRRGFGKILVAGVGGLAGCATGGRWLSGGQESEGARGASEFLHPSGKTAAGVQTVDVVVVGAGLSGLIAAKKLSEKGRSVLVLDARRRIGGRMHLEPTIAEGVLDIGGQWVGETQSAVLSLLDELSIKKFDSYIDGKSMLSWNGALSEFNGDVSKVLEGHFGASEADRIAMSYAWQKFMDIARTVSASTPWTTPNAAQLDSQTFASWMEKITGNAFARWVPSVQARIGGSGGFEPGEASLLHMAWTQRVGPQSEHPETWLLHGGAGQVPGMLARALQNRIVLDARVTEIMRTPNGVTVATQGMRVHAKAVIVAIPPSLRAGIRFTPELPAVYYGFMQRSPMGAISKVHAVYPTAFWRDRKISGTALGNLKTCEFIADSSPPSGRPGILTSFIAGQRNVELSGAPPEVIRSEVLADFQYFFGREAANPAEFVYCNWEREGLTGGAFTAYLPPDGWTIYGKGWREPVDNIFWAGTETSDRWPGYFDGAVRAGENAADAIEQDVNFSTAVSVAAGAYA</sequence>
<dbReference type="EMBL" id="CABPSA010000007">
    <property type="protein sequence ID" value="VVE40190.1"/>
    <property type="molecule type" value="Genomic_DNA"/>
</dbReference>
<comment type="cofactor">
    <cofactor evidence="1">
        <name>FAD</name>
        <dbReference type="ChEBI" id="CHEBI:57692"/>
    </cofactor>
</comment>
<comment type="similarity">
    <text evidence="2">Belongs to the flavin monoamine oxidase family.</text>
</comment>
<dbReference type="PANTHER" id="PTHR43563">
    <property type="entry name" value="AMINE OXIDASE"/>
    <property type="match status" value="1"/>
</dbReference>
<dbReference type="Gene3D" id="3.90.660.10">
    <property type="match status" value="1"/>
</dbReference>
<reference evidence="6 7" key="1">
    <citation type="submission" date="2019-08" db="EMBL/GenBank/DDBJ databases">
        <authorList>
            <person name="Peeters C."/>
        </authorList>
    </citation>
    <scope>NUCLEOTIDE SEQUENCE [LARGE SCALE GENOMIC DNA]</scope>
    <source>
        <strain evidence="6 7">LMG 31010</strain>
    </source>
</reference>
<evidence type="ECO:0000256" key="2">
    <source>
        <dbReference type="ARBA" id="ARBA00005995"/>
    </source>
</evidence>
<dbReference type="PRINTS" id="PR00757">
    <property type="entry name" value="AMINEOXDASEF"/>
</dbReference>
<dbReference type="Gene3D" id="3.50.50.60">
    <property type="entry name" value="FAD/NAD(P)-binding domain"/>
    <property type="match status" value="1"/>
</dbReference>
<feature type="binding site" evidence="4">
    <location>
        <position position="401"/>
    </location>
    <ligand>
        <name>substrate</name>
    </ligand>
</feature>
<dbReference type="Gene3D" id="1.10.405.10">
    <property type="entry name" value="Guanine Nucleotide Dissociation Inhibitor, domain 1"/>
    <property type="match status" value="1"/>
</dbReference>
<evidence type="ECO:0000256" key="1">
    <source>
        <dbReference type="ARBA" id="ARBA00001974"/>
    </source>
</evidence>
<protein>
    <submittedName>
        <fullName evidence="6">Amine oxidase</fullName>
    </submittedName>
</protein>
<evidence type="ECO:0000256" key="3">
    <source>
        <dbReference type="ARBA" id="ARBA00023002"/>
    </source>
</evidence>
<feature type="binding site" evidence="4">
    <location>
        <position position="75"/>
    </location>
    <ligand>
        <name>FAD</name>
        <dbReference type="ChEBI" id="CHEBI:57692"/>
    </ligand>
</feature>
<feature type="binding site" evidence="4">
    <location>
        <position position="484"/>
    </location>
    <ligand>
        <name>FAD</name>
        <dbReference type="ChEBI" id="CHEBI:57692"/>
    </ligand>
</feature>
<evidence type="ECO:0000313" key="6">
    <source>
        <dbReference type="EMBL" id="VVE40190.1"/>
    </source>
</evidence>
<feature type="binding site" evidence="4">
    <location>
        <position position="296"/>
    </location>
    <ligand>
        <name>FAD</name>
        <dbReference type="ChEBI" id="CHEBI:57692"/>
    </ligand>
</feature>